<evidence type="ECO:0000256" key="7">
    <source>
        <dbReference type="SAM" id="SignalP"/>
    </source>
</evidence>
<protein>
    <submittedName>
        <fullName evidence="10">TonB-dependent receptor domain-containing protein</fullName>
    </submittedName>
</protein>
<dbReference type="InterPro" id="IPR000531">
    <property type="entry name" value="Beta-barrel_TonB"/>
</dbReference>
<dbReference type="InterPro" id="IPR012910">
    <property type="entry name" value="Plug_dom"/>
</dbReference>
<feature type="domain" description="TonB-dependent receptor plug" evidence="9">
    <location>
        <begin position="68"/>
        <end position="188"/>
    </location>
</feature>
<evidence type="ECO:0000256" key="4">
    <source>
        <dbReference type="ARBA" id="ARBA00023136"/>
    </source>
</evidence>
<feature type="signal peptide" evidence="7">
    <location>
        <begin position="1"/>
        <end position="29"/>
    </location>
</feature>
<keyword evidence="10" id="KW-0675">Receptor</keyword>
<keyword evidence="11" id="KW-1185">Reference proteome</keyword>
<dbReference type="PANTHER" id="PTHR47234">
    <property type="match status" value="1"/>
</dbReference>
<feature type="chain" id="PRO_5045769575" evidence="7">
    <location>
        <begin position="30"/>
        <end position="1043"/>
    </location>
</feature>
<dbReference type="SUPFAM" id="SSF56935">
    <property type="entry name" value="Porins"/>
    <property type="match status" value="1"/>
</dbReference>
<reference evidence="10 11" key="1">
    <citation type="submission" date="2024-09" db="EMBL/GenBank/DDBJ databases">
        <authorList>
            <person name="Sun Q."/>
            <person name="Mori K."/>
        </authorList>
    </citation>
    <scope>NUCLEOTIDE SEQUENCE [LARGE SCALE GENOMIC DNA]</scope>
    <source>
        <strain evidence="10 11">KCTC 23076</strain>
    </source>
</reference>
<dbReference type="PROSITE" id="PS01156">
    <property type="entry name" value="TONB_DEPENDENT_REC_2"/>
    <property type="match status" value="1"/>
</dbReference>
<keyword evidence="4 6" id="KW-0472">Membrane</keyword>
<sequence>MSRQRTSAFLRRSPLMLGIVMALTAPAFAQTAPADEEDAQPAAAQSEAATDLDTVVVTGSRIRRAGFDTLEPATVVTREYIAERGLTNVADALNEIPGFGAGITPEGGQSTFGPGVNFVNRFGLGTNRTLTLVNGRRFVSSNAPSIFGPAAPGLQVDLNVVPSQLVERVENLAVGGAPTYGSDAIAGVVNLILRKDYEGTSFGANYGVTSEFDNHRQNVWALTGQNFADGRGNVTFSLSYDNVNGVLQRERDFYANGYFFATNPLASLVNTAQPGRTPGNDGRFDPTVPFNTGNADGIPNSVLAVQRRIWGTAPGGYIYPIVGGQTINAITPRGFGPQRNVFLGFDANGRLVPYNTGTLFDSVNASGGDGLNLVEQGQITSDLERFTFNTTARFGLTDAIDVFFEGTFYNAESTELADQSAYNAPLFGGASGALRVQATHPLLTPEARATLAANGITQFAFSRASRDLVENAASSTTELGRAVIGLDGDFEFADRIFYWETSANYGRNLTQFFGTSLLQQNFINAINVSVNAAGQIVCNPNANNAIYLTASQNLAVNSRPIADPNCVPLDLFGEGRPSQAARDYVTARTQSESLLEQEVYNFNIASTLVELWSGPLSYALGYERRTESGLFVADPVLAQGLTRSVAIAPNGGEFTTNEVFGEVLIPLVSPDNNWLGLRKLDLTGKYRQVDNEINGEFDTYTYGLQWKPFNDLELRGNFTRSLRAPAITELFTPVSPIFTFVQDPCDSTLVNAGTKPATRAANCAAFYNFYGLNPASFTSNARLASVQGSSGGNPGLLNESADSVTYGFVWAPSFAEGLVVSADYYNIEITDAIVSLNGNEIASGCFDNDDFNAADVPNANSFCSLLTRNAPGTTGPGQITFVTSGYVNGAYLNFEGYSSEIRYGFDTDGLGRFTVSANAYFPKTLVSSNNRIVEDESASEIGVTENYQLNLGWLRAKLGATFSANYTSGGYYDVNFTPESRDILRVDGQWLFNAGVNYKFSDTTRVRFAVTNLLNEEPPFPTIGIGTYDQLGRRFNLAAEWNF</sequence>
<keyword evidence="3 6" id="KW-0798">TonB box</keyword>
<dbReference type="EMBL" id="JBHLTG010000001">
    <property type="protein sequence ID" value="MFC0676380.1"/>
    <property type="molecule type" value="Genomic_DNA"/>
</dbReference>
<dbReference type="RefSeq" id="WP_386664003.1">
    <property type="nucleotide sequence ID" value="NZ_JBHLTG010000001.1"/>
</dbReference>
<accession>A0ABV6RHD1</accession>
<dbReference type="Gene3D" id="2.40.170.20">
    <property type="entry name" value="TonB-dependent receptor, beta-barrel domain"/>
    <property type="match status" value="1"/>
</dbReference>
<keyword evidence="2 7" id="KW-0732">Signal</keyword>
<feature type="domain" description="TonB-dependent receptor-like beta-barrel" evidence="8">
    <location>
        <begin position="529"/>
        <end position="1013"/>
    </location>
</feature>
<dbReference type="InterPro" id="IPR010916">
    <property type="entry name" value="TonB_box_CS"/>
</dbReference>
<evidence type="ECO:0000256" key="6">
    <source>
        <dbReference type="RuleBase" id="RU003357"/>
    </source>
</evidence>
<dbReference type="InterPro" id="IPR036942">
    <property type="entry name" value="Beta-barrel_TonB_sf"/>
</dbReference>
<evidence type="ECO:0000256" key="5">
    <source>
        <dbReference type="ARBA" id="ARBA00023237"/>
    </source>
</evidence>
<evidence type="ECO:0000313" key="10">
    <source>
        <dbReference type="EMBL" id="MFC0676380.1"/>
    </source>
</evidence>
<proteinExistence type="inferred from homology"/>
<gene>
    <name evidence="10" type="ORF">ACFFGH_00765</name>
</gene>
<dbReference type="Pfam" id="PF07715">
    <property type="entry name" value="Plug"/>
    <property type="match status" value="1"/>
</dbReference>
<dbReference type="InterPro" id="IPR010917">
    <property type="entry name" value="TonB_rcpt_CS"/>
</dbReference>
<name>A0ABV6RHD1_9GAMM</name>
<organism evidence="10 11">
    <name type="scientific">Lysobacter korlensis</name>
    <dbReference type="NCBI Taxonomy" id="553636"/>
    <lineage>
        <taxon>Bacteria</taxon>
        <taxon>Pseudomonadati</taxon>
        <taxon>Pseudomonadota</taxon>
        <taxon>Gammaproteobacteria</taxon>
        <taxon>Lysobacterales</taxon>
        <taxon>Lysobacteraceae</taxon>
        <taxon>Lysobacter</taxon>
    </lineage>
</organism>
<comment type="caution">
    <text evidence="10">The sequence shown here is derived from an EMBL/GenBank/DDBJ whole genome shotgun (WGS) entry which is preliminary data.</text>
</comment>
<dbReference type="Pfam" id="PF00593">
    <property type="entry name" value="TonB_dep_Rec_b-barrel"/>
    <property type="match status" value="1"/>
</dbReference>
<comment type="subcellular location">
    <subcellularLocation>
        <location evidence="1 6">Cell outer membrane</location>
    </subcellularLocation>
</comment>
<evidence type="ECO:0000256" key="3">
    <source>
        <dbReference type="ARBA" id="ARBA00023077"/>
    </source>
</evidence>
<evidence type="ECO:0000259" key="9">
    <source>
        <dbReference type="Pfam" id="PF07715"/>
    </source>
</evidence>
<comment type="similarity">
    <text evidence="6">Belongs to the TonB-dependent receptor family.</text>
</comment>
<dbReference type="Proteomes" id="UP001589896">
    <property type="component" value="Unassembled WGS sequence"/>
</dbReference>
<keyword evidence="5" id="KW-0998">Cell outer membrane</keyword>
<dbReference type="PANTHER" id="PTHR47234:SF2">
    <property type="entry name" value="TONB-DEPENDENT RECEPTOR"/>
    <property type="match status" value="1"/>
</dbReference>
<evidence type="ECO:0000313" key="11">
    <source>
        <dbReference type="Proteomes" id="UP001589896"/>
    </source>
</evidence>
<dbReference type="Gene3D" id="2.170.130.10">
    <property type="entry name" value="TonB-dependent receptor, plug domain"/>
    <property type="match status" value="1"/>
</dbReference>
<dbReference type="InterPro" id="IPR037066">
    <property type="entry name" value="Plug_dom_sf"/>
</dbReference>
<evidence type="ECO:0000259" key="8">
    <source>
        <dbReference type="Pfam" id="PF00593"/>
    </source>
</evidence>
<evidence type="ECO:0000256" key="2">
    <source>
        <dbReference type="ARBA" id="ARBA00022729"/>
    </source>
</evidence>
<evidence type="ECO:0000256" key="1">
    <source>
        <dbReference type="ARBA" id="ARBA00004442"/>
    </source>
</evidence>
<dbReference type="PROSITE" id="PS00430">
    <property type="entry name" value="TONB_DEPENDENT_REC_1"/>
    <property type="match status" value="1"/>
</dbReference>